<dbReference type="EC" id="3.1.3.25" evidence="7"/>
<dbReference type="InterPro" id="IPR020583">
    <property type="entry name" value="Inositol_monoP_metal-BS"/>
</dbReference>
<feature type="binding site" evidence="6">
    <location>
        <position position="207"/>
    </location>
    <ligand>
        <name>Mg(2+)</name>
        <dbReference type="ChEBI" id="CHEBI:18420"/>
        <label>1</label>
        <note>catalytic</note>
    </ligand>
</feature>
<dbReference type="PRINTS" id="PR00377">
    <property type="entry name" value="IMPHPHTASES"/>
</dbReference>
<evidence type="ECO:0000256" key="6">
    <source>
        <dbReference type="PIRSR" id="PIRSR600760-2"/>
    </source>
</evidence>
<dbReference type="KEGG" id="tta:Theth_2012"/>
<dbReference type="InterPro" id="IPR033942">
    <property type="entry name" value="IMPase"/>
</dbReference>
<evidence type="ECO:0000256" key="1">
    <source>
        <dbReference type="ARBA" id="ARBA00001033"/>
    </source>
</evidence>
<comment type="catalytic activity">
    <reaction evidence="1 7">
        <text>a myo-inositol phosphate + H2O = myo-inositol + phosphate</text>
        <dbReference type="Rhea" id="RHEA:24056"/>
        <dbReference type="ChEBI" id="CHEBI:15377"/>
        <dbReference type="ChEBI" id="CHEBI:17268"/>
        <dbReference type="ChEBI" id="CHEBI:43474"/>
        <dbReference type="ChEBI" id="CHEBI:84139"/>
        <dbReference type="EC" id="3.1.3.25"/>
    </reaction>
</comment>
<keyword evidence="4 7" id="KW-0378">Hydrolase</keyword>
<protein>
    <recommendedName>
        <fullName evidence="7">Inositol-1-monophosphatase</fullName>
        <ecNumber evidence="7">3.1.3.25</ecNumber>
    </recommendedName>
</protein>
<dbReference type="PROSITE" id="PS00629">
    <property type="entry name" value="IMP_1"/>
    <property type="match status" value="1"/>
</dbReference>
<evidence type="ECO:0000256" key="2">
    <source>
        <dbReference type="ARBA" id="ARBA00001946"/>
    </source>
</evidence>
<feature type="binding site" evidence="6">
    <location>
        <position position="82"/>
    </location>
    <ligand>
        <name>Mg(2+)</name>
        <dbReference type="ChEBI" id="CHEBI:18420"/>
        <label>1</label>
        <note>catalytic</note>
    </ligand>
</feature>
<dbReference type="AlphaFoldDB" id="F7YWR0"/>
<dbReference type="OrthoDB" id="9772456at2"/>
<dbReference type="eggNOG" id="COG0483">
    <property type="taxonomic scope" value="Bacteria"/>
</dbReference>
<dbReference type="Gene3D" id="3.40.190.80">
    <property type="match status" value="1"/>
</dbReference>
<dbReference type="GO" id="GO:0006020">
    <property type="term" value="P:inositol metabolic process"/>
    <property type="evidence" value="ECO:0007669"/>
    <property type="project" value="TreeGrafter"/>
</dbReference>
<evidence type="ECO:0000256" key="4">
    <source>
        <dbReference type="ARBA" id="ARBA00022801"/>
    </source>
</evidence>
<dbReference type="EMBL" id="CP002351">
    <property type="protein sequence ID" value="AEH52050.1"/>
    <property type="molecule type" value="Genomic_DNA"/>
</dbReference>
<dbReference type="GO" id="GO:0007165">
    <property type="term" value="P:signal transduction"/>
    <property type="evidence" value="ECO:0007669"/>
    <property type="project" value="TreeGrafter"/>
</dbReference>
<sequence>MEVICEAAVKAGKFALEKLGKIEKIDVKSHFSDVVTDVDYACQKMIVEIIKRKIPDAIFVLEEGKGGKSIPYAEKVFLIDPIDGTLNYSHSLPFFGVSIARLDKGQITEAAVYAPFSNELFYAKKGFGAFLNGKRIYNERQPSLKESLLVTGIPYDQNLFDWTFKSIYEVSKVVQEVRILGSAAVELCYVSCGRLDGYWEIGLKPWDIAAGVLIASESGIQISGIKGDFDLEKGEILASVKSIHEDLKRILGEIV</sequence>
<dbReference type="Proteomes" id="UP000006804">
    <property type="component" value="Chromosome"/>
</dbReference>
<organism evidence="8 9">
    <name type="scientific">Pseudothermotoga thermarum DSM 5069</name>
    <dbReference type="NCBI Taxonomy" id="688269"/>
    <lineage>
        <taxon>Bacteria</taxon>
        <taxon>Thermotogati</taxon>
        <taxon>Thermotogota</taxon>
        <taxon>Thermotogae</taxon>
        <taxon>Thermotogales</taxon>
        <taxon>Thermotogaceae</taxon>
        <taxon>Pseudothermotoga</taxon>
    </lineage>
</organism>
<feature type="binding site" evidence="6">
    <location>
        <position position="80"/>
    </location>
    <ligand>
        <name>Mg(2+)</name>
        <dbReference type="ChEBI" id="CHEBI:18420"/>
        <label>1</label>
        <note>catalytic</note>
    </ligand>
</feature>
<accession>F7YWR0</accession>
<feature type="binding site" evidence="6">
    <location>
        <position position="62"/>
    </location>
    <ligand>
        <name>Mg(2+)</name>
        <dbReference type="ChEBI" id="CHEBI:18420"/>
        <label>1</label>
        <note>catalytic</note>
    </ligand>
</feature>
<dbReference type="HOGENOM" id="CLU_044118_0_1_0"/>
<dbReference type="CDD" id="cd01639">
    <property type="entry name" value="IMPase"/>
    <property type="match status" value="1"/>
</dbReference>
<gene>
    <name evidence="8" type="ORF">Theth_2012</name>
</gene>
<dbReference type="PANTHER" id="PTHR20854:SF4">
    <property type="entry name" value="INOSITOL-1-MONOPHOSPHATASE-RELATED"/>
    <property type="match status" value="1"/>
</dbReference>
<proteinExistence type="inferred from homology"/>
<keyword evidence="9" id="KW-1185">Reference proteome</keyword>
<evidence type="ECO:0000313" key="8">
    <source>
        <dbReference type="EMBL" id="AEH52050.1"/>
    </source>
</evidence>
<dbReference type="GO" id="GO:0046872">
    <property type="term" value="F:metal ion binding"/>
    <property type="evidence" value="ECO:0007669"/>
    <property type="project" value="UniProtKB-KW"/>
</dbReference>
<dbReference type="RefSeq" id="WP_013933257.1">
    <property type="nucleotide sequence ID" value="NC_015707.1"/>
</dbReference>
<keyword evidence="5 6" id="KW-0460">Magnesium</keyword>
<dbReference type="GO" id="GO:0008934">
    <property type="term" value="F:inositol monophosphate 1-phosphatase activity"/>
    <property type="evidence" value="ECO:0007669"/>
    <property type="project" value="InterPro"/>
</dbReference>
<dbReference type="SUPFAM" id="SSF56655">
    <property type="entry name" value="Carbohydrate phosphatase"/>
    <property type="match status" value="1"/>
</dbReference>
<dbReference type="Gene3D" id="3.30.540.10">
    <property type="entry name" value="Fructose-1,6-Bisphosphatase, subunit A, domain 1"/>
    <property type="match status" value="1"/>
</dbReference>
<feature type="binding site" evidence="6">
    <location>
        <position position="83"/>
    </location>
    <ligand>
        <name>Mg(2+)</name>
        <dbReference type="ChEBI" id="CHEBI:18420"/>
        <label>1</label>
        <note>catalytic</note>
    </ligand>
</feature>
<evidence type="ECO:0000256" key="5">
    <source>
        <dbReference type="ARBA" id="ARBA00022842"/>
    </source>
</evidence>
<dbReference type="Pfam" id="PF00459">
    <property type="entry name" value="Inositol_P"/>
    <property type="match status" value="1"/>
</dbReference>
<reference evidence="8 9" key="1">
    <citation type="submission" date="2010-11" db="EMBL/GenBank/DDBJ databases">
        <title>The complete genome of Thermotoga thermarum DSM 5069.</title>
        <authorList>
            <consortium name="US DOE Joint Genome Institute (JGI-PGF)"/>
            <person name="Lucas S."/>
            <person name="Copeland A."/>
            <person name="Lapidus A."/>
            <person name="Bruce D."/>
            <person name="Goodwin L."/>
            <person name="Pitluck S."/>
            <person name="Kyrpides N."/>
            <person name="Mavromatis K."/>
            <person name="Ivanova N."/>
            <person name="Zeytun A."/>
            <person name="Brettin T."/>
            <person name="Detter J.C."/>
            <person name="Tapia R."/>
            <person name="Han C."/>
            <person name="Land M."/>
            <person name="Hauser L."/>
            <person name="Markowitz V."/>
            <person name="Cheng J.-F."/>
            <person name="Hugenholtz P."/>
            <person name="Woyke T."/>
            <person name="Wu D."/>
            <person name="Spring S."/>
            <person name="Schroeder M."/>
            <person name="Brambilla E."/>
            <person name="Klenk H.-P."/>
            <person name="Eisen J.A."/>
        </authorList>
    </citation>
    <scope>NUCLEOTIDE SEQUENCE [LARGE SCALE GENOMIC DNA]</scope>
    <source>
        <strain evidence="8 9">DSM 5069</strain>
    </source>
</reference>
<evidence type="ECO:0000256" key="3">
    <source>
        <dbReference type="ARBA" id="ARBA00022723"/>
    </source>
</evidence>
<dbReference type="PATRIC" id="fig|688269.3.peg.2075"/>
<comment type="similarity">
    <text evidence="7">Belongs to the inositol monophosphatase superfamily.</text>
</comment>
<name>F7YWR0_9THEM</name>
<evidence type="ECO:0000313" key="9">
    <source>
        <dbReference type="Proteomes" id="UP000006804"/>
    </source>
</evidence>
<dbReference type="InterPro" id="IPR000760">
    <property type="entry name" value="Inositol_monophosphatase-like"/>
</dbReference>
<dbReference type="PANTHER" id="PTHR20854">
    <property type="entry name" value="INOSITOL MONOPHOSPHATASE"/>
    <property type="match status" value="1"/>
</dbReference>
<keyword evidence="3 6" id="KW-0479">Metal-binding</keyword>
<dbReference type="STRING" id="688269.Theth_2012"/>
<comment type="cofactor">
    <cofactor evidence="2 6 7">
        <name>Mg(2+)</name>
        <dbReference type="ChEBI" id="CHEBI:18420"/>
    </cofactor>
</comment>
<evidence type="ECO:0000256" key="7">
    <source>
        <dbReference type="RuleBase" id="RU364068"/>
    </source>
</evidence>